<comment type="caution">
    <text evidence="2">The sequence shown here is derived from an EMBL/GenBank/DDBJ whole genome shotgun (WGS) entry which is preliminary data.</text>
</comment>
<accession>A0ABS9KT91</accession>
<dbReference type="InterPro" id="IPR001214">
    <property type="entry name" value="SET_dom"/>
</dbReference>
<dbReference type="PROSITE" id="PS50280">
    <property type="entry name" value="SET"/>
    <property type="match status" value="1"/>
</dbReference>
<keyword evidence="3" id="KW-1185">Reference proteome</keyword>
<dbReference type="Pfam" id="PF00856">
    <property type="entry name" value="SET"/>
    <property type="match status" value="1"/>
</dbReference>
<proteinExistence type="predicted"/>
<dbReference type="Gene3D" id="2.170.270.10">
    <property type="entry name" value="SET domain"/>
    <property type="match status" value="1"/>
</dbReference>
<dbReference type="SUPFAM" id="SSF82199">
    <property type="entry name" value="SET domain"/>
    <property type="match status" value="1"/>
</dbReference>
<evidence type="ECO:0000313" key="3">
    <source>
        <dbReference type="Proteomes" id="UP001165367"/>
    </source>
</evidence>
<dbReference type="RefSeq" id="WP_237873420.1">
    <property type="nucleotide sequence ID" value="NZ_JAKLTR010000009.1"/>
</dbReference>
<organism evidence="2 3">
    <name type="scientific">Terrimonas ginsenosidimutans</name>
    <dbReference type="NCBI Taxonomy" id="2908004"/>
    <lineage>
        <taxon>Bacteria</taxon>
        <taxon>Pseudomonadati</taxon>
        <taxon>Bacteroidota</taxon>
        <taxon>Chitinophagia</taxon>
        <taxon>Chitinophagales</taxon>
        <taxon>Chitinophagaceae</taxon>
        <taxon>Terrimonas</taxon>
    </lineage>
</organism>
<dbReference type="InterPro" id="IPR046341">
    <property type="entry name" value="SET_dom_sf"/>
</dbReference>
<evidence type="ECO:0000313" key="2">
    <source>
        <dbReference type="EMBL" id="MCG2615544.1"/>
    </source>
</evidence>
<dbReference type="SMART" id="SM00317">
    <property type="entry name" value="SET"/>
    <property type="match status" value="1"/>
</dbReference>
<protein>
    <submittedName>
        <fullName evidence="2">SET domain-containing protein</fullName>
    </submittedName>
</protein>
<dbReference type="Proteomes" id="UP001165367">
    <property type="component" value="Unassembled WGS sequence"/>
</dbReference>
<reference evidence="2" key="1">
    <citation type="submission" date="2022-01" db="EMBL/GenBank/DDBJ databases">
        <authorList>
            <person name="Jo J.-H."/>
            <person name="Im W.-T."/>
        </authorList>
    </citation>
    <scope>NUCLEOTIDE SEQUENCE</scope>
    <source>
        <strain evidence="2">NA20</strain>
    </source>
</reference>
<gene>
    <name evidence="2" type="ORF">LZZ85_14685</name>
</gene>
<dbReference type="EMBL" id="JAKLTR010000009">
    <property type="protein sequence ID" value="MCG2615544.1"/>
    <property type="molecule type" value="Genomic_DNA"/>
</dbReference>
<sequence>MTIKSQYLEIKPSGIPGAGLGLFTKVFIPIGSLVIEYKGVVTTWDEVKEQIDNDYIYYISRNHVINAAPTPKSLARYANDAKGMTQIPGINNNCTFKKIDGRVYIKARANIAAGGEILVNYGKQYWDTAKNNSALEKERLAQEAKARKEQGTDS</sequence>
<name>A0ABS9KT91_9BACT</name>
<evidence type="ECO:0000259" key="1">
    <source>
        <dbReference type="PROSITE" id="PS50280"/>
    </source>
</evidence>
<feature type="domain" description="SET" evidence="1">
    <location>
        <begin position="6"/>
        <end position="122"/>
    </location>
</feature>